<dbReference type="AlphaFoldDB" id="D0A6I6"/>
<dbReference type="EMBL" id="FN554974">
    <property type="protein sequence ID" value="CBH17287.1"/>
    <property type="molecule type" value="Genomic_DNA"/>
</dbReference>
<keyword evidence="2" id="KW-0472">Membrane</keyword>
<evidence type="ECO:0000313" key="4">
    <source>
        <dbReference type="Proteomes" id="UP000002316"/>
    </source>
</evidence>
<feature type="compositionally biased region" description="Gly residues" evidence="1">
    <location>
        <begin position="1"/>
        <end position="11"/>
    </location>
</feature>
<dbReference type="RefSeq" id="XP_011779551.1">
    <property type="nucleotide sequence ID" value="XM_011781249.1"/>
</dbReference>
<keyword evidence="2" id="KW-1133">Transmembrane helix</keyword>
<dbReference type="KEGG" id="tbg:TbgDal_XI4050"/>
<feature type="transmembrane region" description="Helical" evidence="2">
    <location>
        <begin position="98"/>
        <end position="115"/>
    </location>
</feature>
<accession>D0A6I6</accession>
<evidence type="ECO:0000256" key="1">
    <source>
        <dbReference type="SAM" id="MobiDB-lite"/>
    </source>
</evidence>
<gene>
    <name evidence="3" type="ORF">TbgDal_XI4050</name>
</gene>
<protein>
    <submittedName>
        <fullName evidence="3">Uncharacterized protein</fullName>
    </submittedName>
</protein>
<feature type="region of interest" description="Disordered" evidence="1">
    <location>
        <begin position="1"/>
        <end position="43"/>
    </location>
</feature>
<dbReference type="GeneID" id="23867392"/>
<reference evidence="4" key="1">
    <citation type="journal article" date="2010" name="PLoS Negl. Trop. Dis.">
        <title>The genome sequence of Trypanosoma brucei gambiense, causative agent of chronic human african trypanosomiasis.</title>
        <authorList>
            <person name="Jackson A.P."/>
            <person name="Sanders M."/>
            <person name="Berry A."/>
            <person name="McQuillan J."/>
            <person name="Aslett M.A."/>
            <person name="Quail M.A."/>
            <person name="Chukualim B."/>
            <person name="Capewell P."/>
            <person name="MacLeod A."/>
            <person name="Melville S.E."/>
            <person name="Gibson W."/>
            <person name="Barry J.D."/>
            <person name="Berriman M."/>
            <person name="Hertz-Fowler C."/>
        </authorList>
    </citation>
    <scope>NUCLEOTIDE SEQUENCE [LARGE SCALE GENOMIC DNA]</scope>
    <source>
        <strain evidence="4">MHOM/CI/86/DAL972</strain>
    </source>
</reference>
<proteinExistence type="predicted"/>
<name>D0A6I6_TRYB9</name>
<evidence type="ECO:0000313" key="3">
    <source>
        <dbReference type="EMBL" id="CBH17287.1"/>
    </source>
</evidence>
<sequence length="139" mass="14910">MSTRPGRGGGPAVTYGKSTDGPPSARLNVTGGEIGGGKRYRGQPNLPESHLNELCHHSAICAAKAWGKKRNIQMSTRPIIMHAYRKLTTTPASAHGGAAFYFFFCVFVCVWRPLVQCESQATRLSPVVTVLGTSTALHV</sequence>
<dbReference type="Proteomes" id="UP000002316">
    <property type="component" value="Chromosome 11"/>
</dbReference>
<evidence type="ECO:0000256" key="2">
    <source>
        <dbReference type="SAM" id="Phobius"/>
    </source>
</evidence>
<keyword evidence="2" id="KW-0812">Transmembrane</keyword>
<organism evidence="3 4">
    <name type="scientific">Trypanosoma brucei gambiense (strain MHOM/CI/86/DAL972)</name>
    <dbReference type="NCBI Taxonomy" id="679716"/>
    <lineage>
        <taxon>Eukaryota</taxon>
        <taxon>Discoba</taxon>
        <taxon>Euglenozoa</taxon>
        <taxon>Kinetoplastea</taxon>
        <taxon>Metakinetoplastina</taxon>
        <taxon>Trypanosomatida</taxon>
        <taxon>Trypanosomatidae</taxon>
        <taxon>Trypanosoma</taxon>
    </lineage>
</organism>